<name>A0A6C0EK04_9ZZZZ</name>
<feature type="domain" description="Minor capsid protein P8 central region" evidence="1">
    <location>
        <begin position="174"/>
        <end position="285"/>
    </location>
</feature>
<evidence type="ECO:0000259" key="1">
    <source>
        <dbReference type="Pfam" id="PF19065"/>
    </source>
</evidence>
<dbReference type="InterPro" id="IPR043916">
    <property type="entry name" value="P8_CR"/>
</dbReference>
<dbReference type="AlphaFoldDB" id="A0A6C0EK04"/>
<evidence type="ECO:0000313" key="2">
    <source>
        <dbReference type="EMBL" id="QHT29052.1"/>
    </source>
</evidence>
<sequence>MDLNTIAYFNKEMTKEHLEKLRNGRVDMNGNSRDVNNFPLYETSNSGNTLYKSEALKSIKSTDSVKSSFFSDDNMDKLLNLIKYKVWKNSNKVYNDELLSRLNYLMTSIYKDNTTLEDLNDTVVREYLVYLRNGPVDVTENKDQKHKFPLYEEVNSGNSNYKAEALKSILTHYDEPLHNVYFSQKNIDLIQNMIIHKVWKTSESRYVIGRQSDRELKLIMRSIFLQHGNYNKINIRQQIIKLNNLVYVYCVPNILSNLQQFITYKRDVNYLPVPLQHPINLSIKGSKY</sequence>
<reference evidence="2" key="1">
    <citation type="journal article" date="2020" name="Nature">
        <title>Giant virus diversity and host interactions through global metagenomics.</title>
        <authorList>
            <person name="Schulz F."/>
            <person name="Roux S."/>
            <person name="Paez-Espino D."/>
            <person name="Jungbluth S."/>
            <person name="Walsh D.A."/>
            <person name="Denef V.J."/>
            <person name="McMahon K.D."/>
            <person name="Konstantinidis K.T."/>
            <person name="Eloe-Fadrosh E.A."/>
            <person name="Kyrpides N.C."/>
            <person name="Woyke T."/>
        </authorList>
    </citation>
    <scope>NUCLEOTIDE SEQUENCE</scope>
    <source>
        <strain evidence="2">GVMAG-M-3300001351-8</strain>
    </source>
</reference>
<organism evidence="2">
    <name type="scientific">viral metagenome</name>
    <dbReference type="NCBI Taxonomy" id="1070528"/>
    <lineage>
        <taxon>unclassified sequences</taxon>
        <taxon>metagenomes</taxon>
        <taxon>organismal metagenomes</taxon>
    </lineage>
</organism>
<dbReference type="EMBL" id="MN738867">
    <property type="protein sequence ID" value="QHT29052.1"/>
    <property type="molecule type" value="Genomic_DNA"/>
</dbReference>
<dbReference type="Pfam" id="PF19065">
    <property type="entry name" value="P8_CR"/>
    <property type="match status" value="1"/>
</dbReference>
<proteinExistence type="predicted"/>
<protein>
    <recommendedName>
        <fullName evidence="1">Minor capsid protein P8 central region domain-containing protein</fullName>
    </recommendedName>
</protein>
<accession>A0A6C0EK04</accession>